<evidence type="ECO:0000259" key="6">
    <source>
        <dbReference type="Pfam" id="PF01593"/>
    </source>
</evidence>
<evidence type="ECO:0000256" key="2">
    <source>
        <dbReference type="ARBA" id="ARBA00022746"/>
    </source>
</evidence>
<dbReference type="EMBL" id="AORC01000008">
    <property type="protein sequence ID" value="EYT49646.1"/>
    <property type="molecule type" value="Genomic_DNA"/>
</dbReference>
<name>A0A022L1H4_9MICO</name>
<comment type="pathway">
    <text evidence="1 4">Carotenoid biosynthesis.</text>
</comment>
<dbReference type="HOGENOM" id="CLU_019722_2_1_11"/>
<keyword evidence="3 4" id="KW-0560">Oxidoreductase</keyword>
<dbReference type="SUPFAM" id="SSF51905">
    <property type="entry name" value="FAD/NAD(P)-binding domain"/>
    <property type="match status" value="1"/>
</dbReference>
<dbReference type="Gene3D" id="3.50.50.60">
    <property type="entry name" value="FAD/NAD(P)-binding domain"/>
    <property type="match status" value="2"/>
</dbReference>
<dbReference type="InterPro" id="IPR002937">
    <property type="entry name" value="Amino_oxidase"/>
</dbReference>
<evidence type="ECO:0000256" key="4">
    <source>
        <dbReference type="RuleBase" id="RU362075"/>
    </source>
</evidence>
<dbReference type="AlphaFoldDB" id="A0A022L1H4"/>
<evidence type="ECO:0000256" key="5">
    <source>
        <dbReference type="SAM" id="MobiDB-lite"/>
    </source>
</evidence>
<dbReference type="GO" id="GO:0016491">
    <property type="term" value="F:oxidoreductase activity"/>
    <property type="evidence" value="ECO:0007669"/>
    <property type="project" value="UniProtKB-KW"/>
</dbReference>
<evidence type="ECO:0000313" key="8">
    <source>
        <dbReference type="Proteomes" id="UP000019754"/>
    </source>
</evidence>
<comment type="caution">
    <text evidence="7">The sequence shown here is derived from an EMBL/GenBank/DDBJ whole genome shotgun (WGS) entry which is preliminary data.</text>
</comment>
<keyword evidence="8" id="KW-1185">Reference proteome</keyword>
<organism evidence="7 8">
    <name type="scientific">Brachybacterium muris UCD-AY4</name>
    <dbReference type="NCBI Taxonomy" id="1249481"/>
    <lineage>
        <taxon>Bacteria</taxon>
        <taxon>Bacillati</taxon>
        <taxon>Actinomycetota</taxon>
        <taxon>Actinomycetes</taxon>
        <taxon>Micrococcales</taxon>
        <taxon>Dermabacteraceae</taxon>
        <taxon>Brachybacterium</taxon>
    </lineage>
</organism>
<protein>
    <submittedName>
        <fullName evidence="7">Phytoene dehydrogenase</fullName>
    </submittedName>
</protein>
<feature type="region of interest" description="Disordered" evidence="5">
    <location>
        <begin position="523"/>
        <end position="545"/>
    </location>
</feature>
<dbReference type="STRING" id="1249481.D641_0107400"/>
<comment type="similarity">
    <text evidence="4">Belongs to the carotenoid/retinoid oxidoreductase family.</text>
</comment>
<dbReference type="OrthoDB" id="9774675at2"/>
<gene>
    <name evidence="7" type="ORF">D641_0107400</name>
</gene>
<dbReference type="PANTHER" id="PTHR43734:SF1">
    <property type="entry name" value="PHYTOENE DESATURASE"/>
    <property type="match status" value="1"/>
</dbReference>
<dbReference type="RefSeq" id="WP_017825009.1">
    <property type="nucleotide sequence ID" value="NZ_KB403093.1"/>
</dbReference>
<sequence>MSRVIIIGAGIAGLASAALLARDGHQVTVLEAREEIGGRAGRLEDDGFVFDTGPSWYLMPECFEHFFSLLGEKVEDHLELVDLDPAYRVYGEGHSEPLDVRSDRAAAVALFEQVEPGAGKRLERYLDSARSTYELATRSFLYTTFSGVPVGTALRSLPQLPRLARLLLESLHSLAARTVRDTRLRQILGYPAVFLAATPRTAPSLYHLMSAMDLEDGVKYPQGGFHRIIEVIADLARAEGAEIRTGAEVTAIRTTDGTGTLSHLAGMLPGRGRARATGVTVRTAGGTERIDADVVVSAADLHHTETRLLPEELRTYPQQYWDTRTSGPGAVLALLGVEGELPQLAHHTLLFTKDWDANFAQIGGKVPTVPDPASIYVCRNSATDPSSAPEGSENLFVLIPVSPDAPDGSGLGRGGPDGTGSEAVERAVDQAIAQISDWAGIPDLAERITVRHSVGPGDFTADLHSWRGNALGPAHTLRQSAFLRGSNRSKHLPNLLYAGGTTVPGVGLPMCLISAENVLKRLRGDRSDGPLSPAELPRRGGASRG</sequence>
<keyword evidence="2 4" id="KW-0125">Carotenoid biosynthesis</keyword>
<dbReference type="PANTHER" id="PTHR43734">
    <property type="entry name" value="PHYTOENE DESATURASE"/>
    <property type="match status" value="1"/>
</dbReference>
<feature type="domain" description="Amine oxidase" evidence="6">
    <location>
        <begin position="11"/>
        <end position="517"/>
    </location>
</feature>
<dbReference type="GO" id="GO:0016117">
    <property type="term" value="P:carotenoid biosynthetic process"/>
    <property type="evidence" value="ECO:0007669"/>
    <property type="project" value="UniProtKB-KW"/>
</dbReference>
<evidence type="ECO:0000256" key="1">
    <source>
        <dbReference type="ARBA" id="ARBA00004829"/>
    </source>
</evidence>
<proteinExistence type="inferred from homology"/>
<dbReference type="PRINTS" id="PR00419">
    <property type="entry name" value="ADXRDTASE"/>
</dbReference>
<dbReference type="InterPro" id="IPR014105">
    <property type="entry name" value="Carotenoid/retinoid_OxRdtase"/>
</dbReference>
<evidence type="ECO:0000256" key="3">
    <source>
        <dbReference type="ARBA" id="ARBA00023002"/>
    </source>
</evidence>
<dbReference type="Proteomes" id="UP000019754">
    <property type="component" value="Unassembled WGS sequence"/>
</dbReference>
<dbReference type="NCBIfam" id="TIGR02734">
    <property type="entry name" value="crtI_fam"/>
    <property type="match status" value="1"/>
</dbReference>
<accession>A0A022L1H4</accession>
<dbReference type="Pfam" id="PF01593">
    <property type="entry name" value="Amino_oxidase"/>
    <property type="match status" value="1"/>
</dbReference>
<reference evidence="7 8" key="1">
    <citation type="journal article" date="2013" name="Genome Announc.">
        <title>Draft genome sequence of an Actinobacterium, Brachybacterium muris strain UCD-AY4.</title>
        <authorList>
            <person name="Lo J.R."/>
            <person name="Lang J.M."/>
            <person name="Darling A.E."/>
            <person name="Eisen J.A."/>
            <person name="Coil D.A."/>
        </authorList>
    </citation>
    <scope>NUCLEOTIDE SEQUENCE [LARGE SCALE GENOMIC DNA]</scope>
    <source>
        <strain evidence="7 8">UCD-AY4</strain>
    </source>
</reference>
<evidence type="ECO:0000313" key="7">
    <source>
        <dbReference type="EMBL" id="EYT49646.1"/>
    </source>
</evidence>
<dbReference type="InterPro" id="IPR036188">
    <property type="entry name" value="FAD/NAD-bd_sf"/>
</dbReference>